<evidence type="ECO:0000256" key="4">
    <source>
        <dbReference type="ARBA" id="ARBA00022787"/>
    </source>
</evidence>
<dbReference type="Gene3D" id="1.10.437.10">
    <property type="entry name" value="Blc2-like"/>
    <property type="match status" value="1"/>
</dbReference>
<dbReference type="InterPro" id="IPR036834">
    <property type="entry name" value="Bcl-2-like_sf"/>
</dbReference>
<comment type="subunit">
    <text evidence="7">Forms heterodimers either with the pro-apoptotic protein BAX or the anti-apoptotic protein BCL2.</text>
</comment>
<dbReference type="GO" id="GO:0001836">
    <property type="term" value="P:release of cytochrome c from mitochondria"/>
    <property type="evidence" value="ECO:0007669"/>
    <property type="project" value="UniProtKB-ARBA"/>
</dbReference>
<evidence type="ECO:0000256" key="7">
    <source>
        <dbReference type="PIRNR" id="PIRNR038018"/>
    </source>
</evidence>
<dbReference type="eggNOG" id="ENOG502SAN7">
    <property type="taxonomic scope" value="Eukaryota"/>
</dbReference>
<dbReference type="InParanoid" id="G1KMF0"/>
<reference evidence="8 9" key="1">
    <citation type="submission" date="2009-12" db="EMBL/GenBank/DDBJ databases">
        <title>The Genome Sequence of Anolis carolinensis (Green Anole Lizard).</title>
        <authorList>
            <consortium name="The Genome Sequencing Platform"/>
            <person name="Di Palma F."/>
            <person name="Alfoldi J."/>
            <person name="Heiman D."/>
            <person name="Young S."/>
            <person name="Grabherr M."/>
            <person name="Johnson J."/>
            <person name="Lander E.S."/>
            <person name="Lindblad-Toh K."/>
        </authorList>
    </citation>
    <scope>NUCLEOTIDE SEQUENCE [LARGE SCALE GENOMIC DNA]</scope>
    <source>
        <strain evidence="8 9">JBL SC #1</strain>
    </source>
</reference>
<comment type="subcellular location">
    <subcellularLocation>
        <location evidence="7">Cytoplasm</location>
    </subcellularLocation>
    <subcellularLocation>
        <location evidence="7">Mitochondrion outer membrane</location>
    </subcellularLocation>
</comment>
<dbReference type="GO" id="GO:0090200">
    <property type="term" value="P:positive regulation of release of cytochrome c from mitochondria"/>
    <property type="evidence" value="ECO:0000318"/>
    <property type="project" value="GO_Central"/>
</dbReference>
<dbReference type="Bgee" id="ENSACAG00000012534">
    <property type="expression patterns" value="Expressed in dewlap and 13 other cell types or tissues"/>
</dbReference>
<dbReference type="FunCoup" id="G1KMF0">
    <property type="interactions" value="48"/>
</dbReference>
<dbReference type="PANTHER" id="PTHR35447:SF1">
    <property type="entry name" value="BH3-INTERACTING DOMAIN DEATH AGONIST"/>
    <property type="match status" value="1"/>
</dbReference>
<dbReference type="GO" id="GO:0005739">
    <property type="term" value="C:mitochondrion"/>
    <property type="evidence" value="ECO:0000318"/>
    <property type="project" value="GO_Central"/>
</dbReference>
<proteinExistence type="predicted"/>
<evidence type="ECO:0000256" key="5">
    <source>
        <dbReference type="ARBA" id="ARBA00023128"/>
    </source>
</evidence>
<comment type="domain">
    <text evidence="7">Intact BH3 motif is required by BIK, BID, BAK, BAD and BAX for their pro-apoptotic activity and for their interaction with anti-apoptotic members of the Bcl-2 family.</text>
</comment>
<dbReference type="GO" id="GO:2001238">
    <property type="term" value="P:positive regulation of extrinsic apoptotic signaling pathway"/>
    <property type="evidence" value="ECO:0000318"/>
    <property type="project" value="GO_Central"/>
</dbReference>
<dbReference type="GO" id="GO:0033554">
    <property type="term" value="P:cellular response to stress"/>
    <property type="evidence" value="ECO:0007669"/>
    <property type="project" value="UniProtKB-ARBA"/>
</dbReference>
<dbReference type="PIRSF" id="PIRSF038018">
    <property type="entry name" value="BID"/>
    <property type="match status" value="1"/>
</dbReference>
<dbReference type="GO" id="GO:0005829">
    <property type="term" value="C:cytosol"/>
    <property type="evidence" value="ECO:0000318"/>
    <property type="project" value="GO_Central"/>
</dbReference>
<sequence length="190" mass="21789">FTQVERNDWPDTSTSVLLYSFLQHSRDCTFVSDLNCLKNELLVSRISDDDDDDELQTDGNRCGRFQAREEVPDEEIFRIIGAQLAEIGDKLTAEIETSVIQNLAQHFRRENMSKEVMTMQISHVVQELVRKMPLDMEKEKAMLVISMALAKKVVNSVPSLLQQVFNATVNYINQNLHDYVNNLAPEVIKN</sequence>
<dbReference type="GeneTree" id="ENSGT00940000166408"/>
<dbReference type="Ensembl" id="ENSACAT00000012527.3">
    <property type="protein sequence ID" value="ENSACAP00000012275.3"/>
    <property type="gene ID" value="ENSACAG00000012534.3"/>
</dbReference>
<keyword evidence="9" id="KW-1185">Reference proteome</keyword>
<dbReference type="AlphaFoldDB" id="G1KMF0"/>
<evidence type="ECO:0000313" key="9">
    <source>
        <dbReference type="Proteomes" id="UP000001646"/>
    </source>
</evidence>
<evidence type="ECO:0000313" key="8">
    <source>
        <dbReference type="Ensembl" id="ENSACAP00000012275.3"/>
    </source>
</evidence>
<keyword evidence="4 7" id="KW-1000">Mitochondrion outer membrane</keyword>
<accession>G1KMF0</accession>
<keyword evidence="6 7" id="KW-0472">Membrane</keyword>
<evidence type="ECO:0000256" key="3">
    <source>
        <dbReference type="ARBA" id="ARBA00022703"/>
    </source>
</evidence>
<dbReference type="InterPro" id="IPR010479">
    <property type="entry name" value="BID"/>
</dbReference>
<dbReference type="FunFam" id="1.10.437.10:FF:000010">
    <property type="entry name" value="BH3-interacting domain death agonist"/>
    <property type="match status" value="1"/>
</dbReference>
<evidence type="ECO:0000256" key="1">
    <source>
        <dbReference type="ARBA" id="ARBA00015802"/>
    </source>
</evidence>
<dbReference type="GO" id="GO:0035556">
    <property type="term" value="P:intracellular signal transduction"/>
    <property type="evidence" value="ECO:0007669"/>
    <property type="project" value="UniProtKB-ARBA"/>
</dbReference>
<evidence type="ECO:0000256" key="2">
    <source>
        <dbReference type="ARBA" id="ARBA00022490"/>
    </source>
</evidence>
<dbReference type="HOGENOM" id="CLU_090524_0_0_1"/>
<dbReference type="Proteomes" id="UP000001646">
    <property type="component" value="Chromosome 5"/>
</dbReference>
<dbReference type="GO" id="GO:0008637">
    <property type="term" value="P:apoptotic mitochondrial changes"/>
    <property type="evidence" value="ECO:0000318"/>
    <property type="project" value="GO_Central"/>
</dbReference>
<evidence type="ECO:0000256" key="6">
    <source>
        <dbReference type="ARBA" id="ARBA00023136"/>
    </source>
</evidence>
<comment type="function">
    <text evidence="7">Induces caspases and apoptosis. Counters the protective effect of BCL2.</text>
</comment>
<dbReference type="PANTHER" id="PTHR35447">
    <property type="entry name" value="BH3-INTERACTING DOMAIN DEATH AGONIST"/>
    <property type="match status" value="1"/>
</dbReference>
<dbReference type="STRING" id="28377.ENSACAP00000012275"/>
<dbReference type="SUPFAM" id="SSF56854">
    <property type="entry name" value="Bcl-2 inhibitors of programmed cell death"/>
    <property type="match status" value="1"/>
</dbReference>
<dbReference type="GO" id="GO:0005741">
    <property type="term" value="C:mitochondrial outer membrane"/>
    <property type="evidence" value="ECO:0007669"/>
    <property type="project" value="UniProtKB-SubCell"/>
</dbReference>
<keyword evidence="3 7" id="KW-0053">Apoptosis</keyword>
<keyword evidence="5" id="KW-0496">Mitochondrion</keyword>
<protein>
    <recommendedName>
        <fullName evidence="1 7">BH3-interacting domain death agonist</fullName>
    </recommendedName>
</protein>
<keyword evidence="2 7" id="KW-0963">Cytoplasm</keyword>
<name>G1KMF0_ANOCA</name>
<dbReference type="GO" id="GO:2001244">
    <property type="term" value="P:positive regulation of intrinsic apoptotic signaling pathway"/>
    <property type="evidence" value="ECO:0000318"/>
    <property type="project" value="GO_Central"/>
</dbReference>
<reference evidence="8" key="3">
    <citation type="submission" date="2025-09" db="UniProtKB">
        <authorList>
            <consortium name="Ensembl"/>
        </authorList>
    </citation>
    <scope>IDENTIFICATION</scope>
</reference>
<reference evidence="8" key="2">
    <citation type="submission" date="2025-08" db="UniProtKB">
        <authorList>
            <consortium name="Ensembl"/>
        </authorList>
    </citation>
    <scope>IDENTIFICATION</scope>
</reference>
<organism evidence="8 9">
    <name type="scientific">Anolis carolinensis</name>
    <name type="common">Green anole</name>
    <name type="synonym">American chameleon</name>
    <dbReference type="NCBI Taxonomy" id="28377"/>
    <lineage>
        <taxon>Eukaryota</taxon>
        <taxon>Metazoa</taxon>
        <taxon>Chordata</taxon>
        <taxon>Craniata</taxon>
        <taxon>Vertebrata</taxon>
        <taxon>Euteleostomi</taxon>
        <taxon>Lepidosauria</taxon>
        <taxon>Squamata</taxon>
        <taxon>Bifurcata</taxon>
        <taxon>Unidentata</taxon>
        <taxon>Episquamata</taxon>
        <taxon>Toxicofera</taxon>
        <taxon>Iguania</taxon>
        <taxon>Dactyloidae</taxon>
        <taxon>Anolis</taxon>
    </lineage>
</organism>
<dbReference type="Pfam" id="PF06393">
    <property type="entry name" value="BID"/>
    <property type="match status" value="1"/>
</dbReference>